<sequence length="336" mass="37037">MVLLNKVRLYYEVLVWDTIRQIIPLFRTTFPTPTNASYEDNGKVKSMDSGARKEVSARFEHMSQLNWACQREGIGIESAVGASLLIATANLAKKNLPPKTAVTWPRLLSGLSLLGLMCWGGYLSGARPSKEVKYSASIIALVAGAVAVHYLTEIPEGFCWLRCSAVLPTSPSAPAANKGDRKSMGRAMLCVNIDSTMKFWEVARDYGRHLRSWVSGGLAAYTGTKEGTVTVDACRKTVKTIAAFSFWGDSDTWASAESSGMRELECIDLSIFENADEGMRNVAGLHCLGFAKEKDGMILRLSYCEDRENHGKMEEYLGSIVTALNNSLKCNKEEFW</sequence>
<dbReference type="AlphaFoldDB" id="A0A7S2UWQ4"/>
<name>A0A7S2UWQ4_9STRA</name>
<evidence type="ECO:0000313" key="1">
    <source>
        <dbReference type="EMBL" id="CAD9861459.1"/>
    </source>
</evidence>
<accession>A0A7S2UWQ4</accession>
<protein>
    <submittedName>
        <fullName evidence="1">Uncharacterized protein</fullName>
    </submittedName>
</protein>
<dbReference type="EMBL" id="HBHR01008231">
    <property type="protein sequence ID" value="CAD9861459.1"/>
    <property type="molecule type" value="Transcribed_RNA"/>
</dbReference>
<gene>
    <name evidence="1" type="ORF">FJAP1339_LOCUS3981</name>
</gene>
<organism evidence="1">
    <name type="scientific">Fibrocapsa japonica</name>
    <dbReference type="NCBI Taxonomy" id="94617"/>
    <lineage>
        <taxon>Eukaryota</taxon>
        <taxon>Sar</taxon>
        <taxon>Stramenopiles</taxon>
        <taxon>Ochrophyta</taxon>
        <taxon>Raphidophyceae</taxon>
        <taxon>Chattonellales</taxon>
        <taxon>Chattonellaceae</taxon>
        <taxon>Fibrocapsa</taxon>
    </lineage>
</organism>
<reference evidence="1" key="1">
    <citation type="submission" date="2021-01" db="EMBL/GenBank/DDBJ databases">
        <authorList>
            <person name="Corre E."/>
            <person name="Pelletier E."/>
            <person name="Niang G."/>
            <person name="Scheremetjew M."/>
            <person name="Finn R."/>
            <person name="Kale V."/>
            <person name="Holt S."/>
            <person name="Cochrane G."/>
            <person name="Meng A."/>
            <person name="Brown T."/>
            <person name="Cohen L."/>
        </authorList>
    </citation>
    <scope>NUCLEOTIDE SEQUENCE</scope>
    <source>
        <strain evidence="1">CCMP1661</strain>
    </source>
</reference>
<proteinExistence type="predicted"/>